<feature type="domain" description="SIS" evidence="5">
    <location>
        <begin position="79"/>
        <end position="223"/>
    </location>
</feature>
<dbReference type="Pfam" id="PF00342">
    <property type="entry name" value="PGI"/>
    <property type="match status" value="1"/>
</dbReference>
<comment type="similarity">
    <text evidence="4">Belongs to the GPI family.</text>
</comment>
<dbReference type="PROSITE" id="PS51464">
    <property type="entry name" value="SIS"/>
    <property type="match status" value="1"/>
</dbReference>
<keyword evidence="1 4" id="KW-0312">Gluconeogenesis</keyword>
<dbReference type="AlphaFoldDB" id="A0LTY7"/>
<evidence type="ECO:0000256" key="2">
    <source>
        <dbReference type="ARBA" id="ARBA00023152"/>
    </source>
</evidence>
<dbReference type="EMBL" id="CP000481">
    <property type="protein sequence ID" value="ABK52897.1"/>
    <property type="molecule type" value="Genomic_DNA"/>
</dbReference>
<protein>
    <recommendedName>
        <fullName evidence="4">Glucose-6-phosphate isomerase</fullName>
        <ecNumber evidence="4">5.3.1.9</ecNumber>
    </recommendedName>
</protein>
<dbReference type="STRING" id="351607.Acel_1125"/>
<dbReference type="GO" id="GO:0006094">
    <property type="term" value="P:gluconeogenesis"/>
    <property type="evidence" value="ECO:0007669"/>
    <property type="project" value="UniProtKB-KW"/>
</dbReference>
<dbReference type="GO" id="GO:0006096">
    <property type="term" value="P:glycolytic process"/>
    <property type="evidence" value="ECO:0007669"/>
    <property type="project" value="UniProtKB-UniPathway"/>
</dbReference>
<keyword evidence="7" id="KW-1185">Reference proteome</keyword>
<name>A0LTY7_ACIC1</name>
<dbReference type="GO" id="GO:0004347">
    <property type="term" value="F:glucose-6-phosphate isomerase activity"/>
    <property type="evidence" value="ECO:0007669"/>
    <property type="project" value="UniProtKB-EC"/>
</dbReference>
<evidence type="ECO:0000256" key="4">
    <source>
        <dbReference type="RuleBase" id="RU000612"/>
    </source>
</evidence>
<dbReference type="RefSeq" id="WP_011719960.1">
    <property type="nucleotide sequence ID" value="NC_008578.1"/>
</dbReference>
<dbReference type="PRINTS" id="PR00662">
    <property type="entry name" value="G6PISOMERASE"/>
</dbReference>
<dbReference type="InterPro" id="IPR046348">
    <property type="entry name" value="SIS_dom_sf"/>
</dbReference>
<dbReference type="InterPro" id="IPR001672">
    <property type="entry name" value="G6P_Isomerase"/>
</dbReference>
<dbReference type="GO" id="GO:0097367">
    <property type="term" value="F:carbohydrate derivative binding"/>
    <property type="evidence" value="ECO:0007669"/>
    <property type="project" value="InterPro"/>
</dbReference>
<dbReference type="eggNOG" id="COG0166">
    <property type="taxonomic scope" value="Bacteria"/>
</dbReference>
<dbReference type="InParanoid" id="A0LTY7"/>
<dbReference type="EC" id="5.3.1.9" evidence="4"/>
<dbReference type="GO" id="GO:0005829">
    <property type="term" value="C:cytosol"/>
    <property type="evidence" value="ECO:0007669"/>
    <property type="project" value="TreeGrafter"/>
</dbReference>
<dbReference type="KEGG" id="ace:Acel_1125"/>
<gene>
    <name evidence="6" type="ordered locus">Acel_1125</name>
</gene>
<dbReference type="InterPro" id="IPR001347">
    <property type="entry name" value="SIS_dom"/>
</dbReference>
<evidence type="ECO:0000256" key="1">
    <source>
        <dbReference type="ARBA" id="ARBA00022432"/>
    </source>
</evidence>
<dbReference type="SUPFAM" id="SSF53697">
    <property type="entry name" value="SIS domain"/>
    <property type="match status" value="1"/>
</dbReference>
<accession>A0LTY7</accession>
<comment type="catalytic activity">
    <reaction evidence="4">
        <text>alpha-D-glucose 6-phosphate = beta-D-fructose 6-phosphate</text>
        <dbReference type="Rhea" id="RHEA:11816"/>
        <dbReference type="ChEBI" id="CHEBI:57634"/>
        <dbReference type="ChEBI" id="CHEBI:58225"/>
        <dbReference type="EC" id="5.3.1.9"/>
    </reaction>
</comment>
<evidence type="ECO:0000313" key="6">
    <source>
        <dbReference type="EMBL" id="ABK52897.1"/>
    </source>
</evidence>
<evidence type="ECO:0000259" key="5">
    <source>
        <dbReference type="PROSITE" id="PS51464"/>
    </source>
</evidence>
<dbReference type="GO" id="GO:0051156">
    <property type="term" value="P:glucose 6-phosphate metabolic process"/>
    <property type="evidence" value="ECO:0007669"/>
    <property type="project" value="TreeGrafter"/>
</dbReference>
<dbReference type="Proteomes" id="UP000008221">
    <property type="component" value="Chromosome"/>
</dbReference>
<keyword evidence="2 4" id="KW-0324">Glycolysis</keyword>
<organism evidence="6 7">
    <name type="scientific">Acidothermus cellulolyticus (strain ATCC 43068 / DSM 8971 / 11B)</name>
    <dbReference type="NCBI Taxonomy" id="351607"/>
    <lineage>
        <taxon>Bacteria</taxon>
        <taxon>Bacillati</taxon>
        <taxon>Actinomycetota</taxon>
        <taxon>Actinomycetes</taxon>
        <taxon>Acidothermales</taxon>
        <taxon>Acidothermaceae</taxon>
        <taxon>Acidothermus</taxon>
    </lineage>
</organism>
<reference evidence="6 7" key="1">
    <citation type="journal article" date="2009" name="Genome Res.">
        <title>Complete genome of the cellulolytic thermophile Acidothermus cellulolyticus 11B provides insights into its ecophysiological and evolutionary adaptations.</title>
        <authorList>
            <person name="Barabote R.D."/>
            <person name="Xie G."/>
            <person name="Leu D.H."/>
            <person name="Normand P."/>
            <person name="Necsulea A."/>
            <person name="Daubin V."/>
            <person name="Medigue C."/>
            <person name="Adney W.S."/>
            <person name="Xu X.C."/>
            <person name="Lapidus A."/>
            <person name="Parales R.E."/>
            <person name="Detter C."/>
            <person name="Pujic P."/>
            <person name="Bruce D."/>
            <person name="Lavire C."/>
            <person name="Challacombe J.F."/>
            <person name="Brettin T.S."/>
            <person name="Berry A.M."/>
        </authorList>
    </citation>
    <scope>NUCLEOTIDE SEQUENCE [LARGE SCALE GENOMIC DNA]</scope>
    <source>
        <strain evidence="7">ATCC 43068 / DSM 8971 / 11B</strain>
    </source>
</reference>
<evidence type="ECO:0000313" key="7">
    <source>
        <dbReference type="Proteomes" id="UP000008221"/>
    </source>
</evidence>
<dbReference type="PANTHER" id="PTHR11469">
    <property type="entry name" value="GLUCOSE-6-PHOSPHATE ISOMERASE"/>
    <property type="match status" value="1"/>
</dbReference>
<dbReference type="PANTHER" id="PTHR11469:SF1">
    <property type="entry name" value="GLUCOSE-6-PHOSPHATE ISOMERASE"/>
    <property type="match status" value="1"/>
</dbReference>
<comment type="pathway">
    <text evidence="4">Carbohydrate degradation; glycolysis; D-glyceraldehyde 3-phosphate and glycerone phosphate from D-glucose: step 2/4.</text>
</comment>
<dbReference type="GO" id="GO:0048029">
    <property type="term" value="F:monosaccharide binding"/>
    <property type="evidence" value="ECO:0007669"/>
    <property type="project" value="TreeGrafter"/>
</dbReference>
<proteinExistence type="inferred from homology"/>
<sequence length="542" mass="56874">MSVHTHSVEAGGVIVTVAGEQLLETAREAAAELAGVPARLAAKDATLWGPEAEAEARIRLGWIDLPRSSREFLPELRAFAASVRSAGLTHVVLAGMGGSSLAPEVIAATAGVGLTVLDTTDPGQIRNALADRLEHTVLVVSSKSGTTIETDSHRRVYEAAFRNAGIDPAERIVVVTDPGSPLEKIARESDYRVFLADPNVGGRYSALSAFGLVPTALAGVDVAGLLDDAAAFAETVAADDGPGALLGALLGGAGRRGRDKIFFADFGSRQPGFADWAEQLLAESTGKRGTGLLPVVVESVDAADYLDLPDRVLVTLGNPLNLEGVTVSGTLGGSFLAWEFGTALAGRLLGINPFDQPNVAESKENTARILDEAGSGPLTERPPVFVEDAVAVYADDPELLAGAATIRDVLAVLLGAIPEHGYLAVMAYLDRHEDAAAALLRKSLALHTGRPVTFGWGPRFLHSTGQYHKGGPQVGVFLQLTGAHEADLEIPGRPFTFGRLQLAQALGDLRALRQRGRPAIRLHLRDRTAGIEQVLDAANELA</sequence>
<dbReference type="OrthoDB" id="140919at2"/>
<dbReference type="HOGENOM" id="CLU_036298_0_0_11"/>
<evidence type="ECO:0000256" key="3">
    <source>
        <dbReference type="ARBA" id="ARBA00023235"/>
    </source>
</evidence>
<dbReference type="UniPathway" id="UPA00109">
    <property type="reaction ID" value="UER00181"/>
</dbReference>
<dbReference type="PROSITE" id="PS51463">
    <property type="entry name" value="P_GLUCOSE_ISOMERASE_3"/>
    <property type="match status" value="1"/>
</dbReference>
<keyword evidence="3 4" id="KW-0413">Isomerase</keyword>
<dbReference type="Gene3D" id="3.40.50.10490">
    <property type="entry name" value="Glucose-6-phosphate isomerase like protein, domain 1"/>
    <property type="match status" value="2"/>
</dbReference>